<reference evidence="2" key="1">
    <citation type="journal article" date="2015" name="Proc. Natl. Acad. Sci. U.S.A.">
        <title>Networks of energetic and metabolic interactions define dynamics in microbial communities.</title>
        <authorList>
            <person name="Embree M."/>
            <person name="Liu J.K."/>
            <person name="Al-Bassam M.M."/>
            <person name="Zengler K."/>
        </authorList>
    </citation>
    <scope>NUCLEOTIDE SEQUENCE</scope>
</reference>
<evidence type="ECO:0000313" key="2">
    <source>
        <dbReference type="EMBL" id="KUG03911.1"/>
    </source>
</evidence>
<organism evidence="2">
    <name type="scientific">hydrocarbon metagenome</name>
    <dbReference type="NCBI Taxonomy" id="938273"/>
    <lineage>
        <taxon>unclassified sequences</taxon>
        <taxon>metagenomes</taxon>
        <taxon>ecological metagenomes</taxon>
    </lineage>
</organism>
<proteinExistence type="predicted"/>
<name>A0A0W8E5G9_9ZZZZ</name>
<feature type="transmembrane region" description="Helical" evidence="1">
    <location>
        <begin position="6"/>
        <end position="24"/>
    </location>
</feature>
<keyword evidence="1" id="KW-0812">Transmembrane</keyword>
<sequence length="131" mass="15153">MIIMLLAIIFLVSAVVCFIIARIFKAPLETILQRLIPEDISQAWLKYLQFAIYVVGISNGVRIWELEKYITPEYIGDKGQQFYVLTTERWALEIYRTVIGTLSGIAWMLLVFFVIALIAYVIVRIFESKQS</sequence>
<comment type="caution">
    <text evidence="2">The sequence shown here is derived from an EMBL/GenBank/DDBJ whole genome shotgun (WGS) entry which is preliminary data.</text>
</comment>
<gene>
    <name evidence="2" type="ORF">ASZ90_018691</name>
</gene>
<protein>
    <submittedName>
        <fullName evidence="2">Uncharacterized protein</fullName>
    </submittedName>
</protein>
<keyword evidence="1" id="KW-0472">Membrane</keyword>
<dbReference type="EMBL" id="LNQE01001865">
    <property type="protein sequence ID" value="KUG03911.1"/>
    <property type="molecule type" value="Genomic_DNA"/>
</dbReference>
<dbReference type="AlphaFoldDB" id="A0A0W8E5G9"/>
<keyword evidence="1" id="KW-1133">Transmembrane helix</keyword>
<feature type="transmembrane region" description="Helical" evidence="1">
    <location>
        <begin position="105"/>
        <end position="126"/>
    </location>
</feature>
<accession>A0A0W8E5G9</accession>
<evidence type="ECO:0000256" key="1">
    <source>
        <dbReference type="SAM" id="Phobius"/>
    </source>
</evidence>